<dbReference type="InterPro" id="IPR018873">
    <property type="entry name" value="KilA-N_DNA-bd_domain"/>
</dbReference>
<protein>
    <submittedName>
        <fullName evidence="2">ORF6N domain-containing protein</fullName>
    </submittedName>
</protein>
<dbReference type="AlphaFoldDB" id="A0A1G7VQE0"/>
<dbReference type="RefSeq" id="WP_074592927.1">
    <property type="nucleotide sequence ID" value="NZ_FNBS01000099.1"/>
</dbReference>
<gene>
    <name evidence="2" type="ORF">SAMN04244560_02653</name>
</gene>
<proteinExistence type="predicted"/>
<sequence>MNQDTIVKLEWKGQRVLLTKQVAKYYETTENQIMNNFNNNKDKFTEGVHYFKLANEEIRQFLSIKNFDLQISAKTRSLML</sequence>
<evidence type="ECO:0000313" key="2">
    <source>
        <dbReference type="EMBL" id="SDG61983.1"/>
    </source>
</evidence>
<dbReference type="Proteomes" id="UP000183404">
    <property type="component" value="Unassembled WGS sequence"/>
</dbReference>
<organism evidence="2 3">
    <name type="scientific">Thermoanaerobacter thermohydrosulfuricus</name>
    <name type="common">Clostridium thermohydrosulfuricum</name>
    <dbReference type="NCBI Taxonomy" id="1516"/>
    <lineage>
        <taxon>Bacteria</taxon>
        <taxon>Bacillati</taxon>
        <taxon>Bacillota</taxon>
        <taxon>Clostridia</taxon>
        <taxon>Thermoanaerobacterales</taxon>
        <taxon>Thermoanaerobacteraceae</taxon>
        <taxon>Thermoanaerobacter</taxon>
    </lineage>
</organism>
<accession>A0A1G7VQE0</accession>
<dbReference type="EMBL" id="FNBS01000099">
    <property type="protein sequence ID" value="SDG61983.1"/>
    <property type="molecule type" value="Genomic_DNA"/>
</dbReference>
<reference evidence="2 3" key="1">
    <citation type="submission" date="2016-10" db="EMBL/GenBank/DDBJ databases">
        <authorList>
            <person name="de Groot N.N."/>
        </authorList>
    </citation>
    <scope>NUCLEOTIDE SEQUENCE [LARGE SCALE GENOMIC DNA]</scope>
    <source>
        <strain evidence="2 3">DSM 569</strain>
    </source>
</reference>
<feature type="domain" description="KilA-N DNA-binding" evidence="1">
    <location>
        <begin position="10"/>
        <end position="63"/>
    </location>
</feature>
<dbReference type="Pfam" id="PF10543">
    <property type="entry name" value="ORF6N"/>
    <property type="match status" value="1"/>
</dbReference>
<evidence type="ECO:0000259" key="1">
    <source>
        <dbReference type="Pfam" id="PF10543"/>
    </source>
</evidence>
<name>A0A1G7VQE0_THETY</name>
<evidence type="ECO:0000313" key="3">
    <source>
        <dbReference type="Proteomes" id="UP000183404"/>
    </source>
</evidence>